<organism evidence="1 2">
    <name type="scientific">Microdochium trichocladiopsis</name>
    <dbReference type="NCBI Taxonomy" id="1682393"/>
    <lineage>
        <taxon>Eukaryota</taxon>
        <taxon>Fungi</taxon>
        <taxon>Dikarya</taxon>
        <taxon>Ascomycota</taxon>
        <taxon>Pezizomycotina</taxon>
        <taxon>Sordariomycetes</taxon>
        <taxon>Xylariomycetidae</taxon>
        <taxon>Xylariales</taxon>
        <taxon>Microdochiaceae</taxon>
        <taxon>Microdochium</taxon>
    </lineage>
</organism>
<keyword evidence="2" id="KW-1185">Reference proteome</keyword>
<reference evidence="1" key="1">
    <citation type="journal article" date="2021" name="Nat. Commun.">
        <title>Genetic determinants of endophytism in the Arabidopsis root mycobiome.</title>
        <authorList>
            <person name="Mesny F."/>
            <person name="Miyauchi S."/>
            <person name="Thiergart T."/>
            <person name="Pickel B."/>
            <person name="Atanasova L."/>
            <person name="Karlsson M."/>
            <person name="Huettel B."/>
            <person name="Barry K.W."/>
            <person name="Haridas S."/>
            <person name="Chen C."/>
            <person name="Bauer D."/>
            <person name="Andreopoulos W."/>
            <person name="Pangilinan J."/>
            <person name="LaButti K."/>
            <person name="Riley R."/>
            <person name="Lipzen A."/>
            <person name="Clum A."/>
            <person name="Drula E."/>
            <person name="Henrissat B."/>
            <person name="Kohler A."/>
            <person name="Grigoriev I.V."/>
            <person name="Martin F.M."/>
            <person name="Hacquard S."/>
        </authorList>
    </citation>
    <scope>NUCLEOTIDE SEQUENCE</scope>
    <source>
        <strain evidence="1">MPI-CAGE-CH-0230</strain>
    </source>
</reference>
<evidence type="ECO:0000313" key="2">
    <source>
        <dbReference type="Proteomes" id="UP000756346"/>
    </source>
</evidence>
<gene>
    <name evidence="1" type="ORF">B0I36DRAFT_406849</name>
</gene>
<dbReference type="AlphaFoldDB" id="A0A9P9BRL8"/>
<dbReference type="GeneID" id="70191372"/>
<comment type="caution">
    <text evidence="1">The sequence shown here is derived from an EMBL/GenBank/DDBJ whole genome shotgun (WGS) entry which is preliminary data.</text>
</comment>
<dbReference type="OrthoDB" id="4782488at2759"/>
<name>A0A9P9BRL8_9PEZI</name>
<proteinExistence type="predicted"/>
<sequence length="335" mass="36345">MVIAQDTRGQHQTTAKHFAQTSHWTILATARLLFQSGLITATTPTHTQQAHALRATQIEAALTGNVPVHASRLNIPYPGSWDTEELSRPWTLELNVTHNGTPDRKTEVILEVRPPPAPGPGALYDEDGESNVPREVSGTWKVMYLLPQPVDLRQVPGDNDMEDGSCPTSVLSEQCVRDMRELISIDPKDFERTWENFTVPESCGGYTKPERYYTSTPKLRFSLGGPNSYNTFGLRTWPLISVWGKDWKPDNDGPVLVPAENILFSCVKAAVAMDNSTLPTGGTLGLPYVTSTWAPGPATPTAATPTPTSAGMKLNLGLAWSIGITSAILGLAGSI</sequence>
<dbReference type="RefSeq" id="XP_046016106.1">
    <property type="nucleotide sequence ID" value="XM_046161826.1"/>
</dbReference>
<dbReference type="EMBL" id="JAGTJQ010000003">
    <property type="protein sequence ID" value="KAH7036013.1"/>
    <property type="molecule type" value="Genomic_DNA"/>
</dbReference>
<accession>A0A9P9BRL8</accession>
<evidence type="ECO:0000313" key="1">
    <source>
        <dbReference type="EMBL" id="KAH7036013.1"/>
    </source>
</evidence>
<protein>
    <submittedName>
        <fullName evidence="1">Uncharacterized protein</fullName>
    </submittedName>
</protein>
<dbReference type="Proteomes" id="UP000756346">
    <property type="component" value="Unassembled WGS sequence"/>
</dbReference>